<sequence length="81" mass="8888">MKTRQDVKPAATAVTSLTLALPADLTAALDRFSRHDGANLPREEALLRAFRAWALENGYLHPEDDGQSGKRPEDLNATNDD</sequence>
<evidence type="ECO:0000313" key="2">
    <source>
        <dbReference type="EMBL" id="EKF20995.1"/>
    </source>
</evidence>
<accession>K2MJV0</accession>
<evidence type="ECO:0000256" key="1">
    <source>
        <dbReference type="SAM" id="MobiDB-lite"/>
    </source>
</evidence>
<keyword evidence="3" id="KW-1185">Reference proteome</keyword>
<gene>
    <name evidence="2" type="ORF">NA2_01415</name>
</gene>
<protein>
    <submittedName>
        <fullName evidence="2">Uncharacterized protein</fullName>
    </submittedName>
</protein>
<dbReference type="Proteomes" id="UP000006786">
    <property type="component" value="Unassembled WGS sequence"/>
</dbReference>
<name>K2MJV0_9HYPH</name>
<dbReference type="PATRIC" id="fig|391937.3.peg.295"/>
<dbReference type="STRING" id="391937.NA2_01415"/>
<feature type="compositionally biased region" description="Basic and acidic residues" evidence="1">
    <location>
        <begin position="61"/>
        <end position="74"/>
    </location>
</feature>
<organism evidence="2 3">
    <name type="scientific">Nitratireductor pacificus pht-3B</name>
    <dbReference type="NCBI Taxonomy" id="391937"/>
    <lineage>
        <taxon>Bacteria</taxon>
        <taxon>Pseudomonadati</taxon>
        <taxon>Pseudomonadota</taxon>
        <taxon>Alphaproteobacteria</taxon>
        <taxon>Hyphomicrobiales</taxon>
        <taxon>Phyllobacteriaceae</taxon>
        <taxon>Nitratireductor</taxon>
    </lineage>
</organism>
<proteinExistence type="predicted"/>
<evidence type="ECO:0000313" key="3">
    <source>
        <dbReference type="Proteomes" id="UP000006786"/>
    </source>
</evidence>
<dbReference type="OrthoDB" id="9804924at2"/>
<dbReference type="AlphaFoldDB" id="K2MJV0"/>
<reference evidence="2 3" key="1">
    <citation type="journal article" date="2012" name="J. Bacteriol.">
        <title>Genome Sequence of Nitratireductor pacificus Type Strain pht-3B.</title>
        <authorList>
            <person name="Lai Q."/>
            <person name="Li G."/>
            <person name="Shao Z."/>
        </authorList>
    </citation>
    <scope>NUCLEOTIDE SEQUENCE [LARGE SCALE GENOMIC DNA]</scope>
    <source>
        <strain evidence="3">pht-3B</strain>
    </source>
</reference>
<dbReference type="EMBL" id="AMRM01000001">
    <property type="protein sequence ID" value="EKF20995.1"/>
    <property type="molecule type" value="Genomic_DNA"/>
</dbReference>
<comment type="caution">
    <text evidence="2">The sequence shown here is derived from an EMBL/GenBank/DDBJ whole genome shotgun (WGS) entry which is preliminary data.</text>
</comment>
<feature type="region of interest" description="Disordered" evidence="1">
    <location>
        <begin position="59"/>
        <end position="81"/>
    </location>
</feature>